<proteinExistence type="predicted"/>
<accession>A0A4U5MMV0</accession>
<sequence length="84" mass="9584">MTNPELNMLQYFLPKTPVLTDLDAYNRDLMLTNMLTTSQQVFISGQSYAAIGNASFRRSQPLKEKLVTMNVAQECIKMCEEFLS</sequence>
<reference evidence="1 2" key="2">
    <citation type="journal article" date="2019" name="G3 (Bethesda)">
        <title>Hybrid Assembly of the Genome of the Entomopathogenic Nematode Steinernema carpocapsae Identifies the X-Chromosome.</title>
        <authorList>
            <person name="Serra L."/>
            <person name="Macchietto M."/>
            <person name="Macias-Munoz A."/>
            <person name="McGill C.J."/>
            <person name="Rodriguez I.M."/>
            <person name="Rodriguez B."/>
            <person name="Murad R."/>
            <person name="Mortazavi A."/>
        </authorList>
    </citation>
    <scope>NUCLEOTIDE SEQUENCE [LARGE SCALE GENOMIC DNA]</scope>
    <source>
        <strain evidence="1 2">ALL</strain>
    </source>
</reference>
<reference evidence="1 2" key="1">
    <citation type="journal article" date="2015" name="Genome Biol.">
        <title>Comparative genomics of Steinernema reveals deeply conserved gene regulatory networks.</title>
        <authorList>
            <person name="Dillman A.R."/>
            <person name="Macchietto M."/>
            <person name="Porter C.F."/>
            <person name="Rogers A."/>
            <person name="Williams B."/>
            <person name="Antoshechkin I."/>
            <person name="Lee M.M."/>
            <person name="Goodwin Z."/>
            <person name="Lu X."/>
            <person name="Lewis E.E."/>
            <person name="Goodrich-Blair H."/>
            <person name="Stock S.P."/>
            <person name="Adams B.J."/>
            <person name="Sternberg P.W."/>
            <person name="Mortazavi A."/>
        </authorList>
    </citation>
    <scope>NUCLEOTIDE SEQUENCE [LARGE SCALE GENOMIC DNA]</scope>
    <source>
        <strain evidence="1 2">ALL</strain>
    </source>
</reference>
<dbReference type="AlphaFoldDB" id="A0A4U5MMV0"/>
<gene>
    <name evidence="1" type="ORF">L596_022811</name>
</gene>
<protein>
    <submittedName>
        <fullName evidence="1">Uncharacterized protein</fullName>
    </submittedName>
</protein>
<keyword evidence="2" id="KW-1185">Reference proteome</keyword>
<evidence type="ECO:0000313" key="1">
    <source>
        <dbReference type="EMBL" id="TKR70837.1"/>
    </source>
</evidence>
<name>A0A4U5MMV0_STECR</name>
<organism evidence="1 2">
    <name type="scientific">Steinernema carpocapsae</name>
    <name type="common">Entomopathogenic nematode</name>
    <dbReference type="NCBI Taxonomy" id="34508"/>
    <lineage>
        <taxon>Eukaryota</taxon>
        <taxon>Metazoa</taxon>
        <taxon>Ecdysozoa</taxon>
        <taxon>Nematoda</taxon>
        <taxon>Chromadorea</taxon>
        <taxon>Rhabditida</taxon>
        <taxon>Tylenchina</taxon>
        <taxon>Panagrolaimomorpha</taxon>
        <taxon>Strongyloidoidea</taxon>
        <taxon>Steinernematidae</taxon>
        <taxon>Steinernema</taxon>
    </lineage>
</organism>
<dbReference type="Proteomes" id="UP000298663">
    <property type="component" value="Unassembled WGS sequence"/>
</dbReference>
<evidence type="ECO:0000313" key="2">
    <source>
        <dbReference type="Proteomes" id="UP000298663"/>
    </source>
</evidence>
<dbReference type="EMBL" id="AZBU02000007">
    <property type="protein sequence ID" value="TKR70837.1"/>
    <property type="molecule type" value="Genomic_DNA"/>
</dbReference>
<comment type="caution">
    <text evidence="1">The sequence shown here is derived from an EMBL/GenBank/DDBJ whole genome shotgun (WGS) entry which is preliminary data.</text>
</comment>